<keyword evidence="5 8" id="KW-0012">Acyltransferase</keyword>
<evidence type="ECO:0000313" key="9">
    <source>
        <dbReference type="Proteomes" id="UP000325291"/>
    </source>
</evidence>
<keyword evidence="3 8" id="KW-0808">Transferase</keyword>
<keyword evidence="9" id="KW-1185">Reference proteome</keyword>
<dbReference type="CDD" id="cd07989">
    <property type="entry name" value="LPLAT_AGPAT-like"/>
    <property type="match status" value="1"/>
</dbReference>
<name>A0A5A9ZVQ2_9RHOB</name>
<dbReference type="RefSeq" id="WP_111361972.1">
    <property type="nucleotide sequence ID" value="NZ_VINQ01000001.1"/>
</dbReference>
<feature type="domain" description="Phospholipid/glycerol acyltransferase" evidence="7">
    <location>
        <begin position="89"/>
        <end position="204"/>
    </location>
</feature>
<dbReference type="InterPro" id="IPR002123">
    <property type="entry name" value="Plipid/glycerol_acylTrfase"/>
</dbReference>
<dbReference type="AlphaFoldDB" id="A0A5A9ZVQ2"/>
<evidence type="ECO:0000256" key="6">
    <source>
        <dbReference type="SAM" id="Phobius"/>
    </source>
</evidence>
<dbReference type="PANTHER" id="PTHR10434:SF64">
    <property type="entry name" value="1-ACYL-SN-GLYCEROL-3-PHOSPHATE ACYLTRANSFERASE-RELATED"/>
    <property type="match status" value="1"/>
</dbReference>
<comment type="pathway">
    <text evidence="1">Lipid metabolism.</text>
</comment>
<evidence type="ECO:0000259" key="7">
    <source>
        <dbReference type="SMART" id="SM00563"/>
    </source>
</evidence>
<gene>
    <name evidence="8" type="ORF">FLO80_02205</name>
</gene>
<protein>
    <submittedName>
        <fullName evidence="8">1-acyl-sn-glycerol-3-phosphate acyltransferase</fullName>
    </submittedName>
</protein>
<organism evidence="8 9">
    <name type="scientific">Aquicoccus porphyridii</name>
    <dbReference type="NCBI Taxonomy" id="1852029"/>
    <lineage>
        <taxon>Bacteria</taxon>
        <taxon>Pseudomonadati</taxon>
        <taxon>Pseudomonadota</taxon>
        <taxon>Alphaproteobacteria</taxon>
        <taxon>Rhodobacterales</taxon>
        <taxon>Paracoccaceae</taxon>
        <taxon>Aquicoccus</taxon>
    </lineage>
</organism>
<keyword evidence="4" id="KW-0443">Lipid metabolism</keyword>
<dbReference type="PANTHER" id="PTHR10434">
    <property type="entry name" value="1-ACYL-SN-GLYCEROL-3-PHOSPHATE ACYLTRANSFERASE"/>
    <property type="match status" value="1"/>
</dbReference>
<accession>A0A5A9ZVQ2</accession>
<evidence type="ECO:0000256" key="3">
    <source>
        <dbReference type="ARBA" id="ARBA00022679"/>
    </source>
</evidence>
<evidence type="ECO:0000256" key="5">
    <source>
        <dbReference type="ARBA" id="ARBA00023315"/>
    </source>
</evidence>
<evidence type="ECO:0000256" key="4">
    <source>
        <dbReference type="ARBA" id="ARBA00023098"/>
    </source>
</evidence>
<keyword evidence="2" id="KW-0444">Lipid biosynthesis</keyword>
<keyword evidence="6" id="KW-0812">Transmembrane</keyword>
<evidence type="ECO:0000313" key="8">
    <source>
        <dbReference type="EMBL" id="KAA0921006.1"/>
    </source>
</evidence>
<dbReference type="SMART" id="SM00563">
    <property type="entry name" value="PlsC"/>
    <property type="match status" value="1"/>
</dbReference>
<dbReference type="SUPFAM" id="SSF69593">
    <property type="entry name" value="Glycerol-3-phosphate (1)-acyltransferase"/>
    <property type="match status" value="1"/>
</dbReference>
<dbReference type="EMBL" id="VINQ01000001">
    <property type="protein sequence ID" value="KAA0921006.1"/>
    <property type="molecule type" value="Genomic_DNA"/>
</dbReference>
<sequence length="279" mass="31371">MTTWDPTQEPPQVRIGPVGVFLVLFRGVILASLIFGGLGFLLLVRLVERPLHGVQRPWTPWIVQGVCAMALIVLGIRYHVEGERMQARGAVVSNHVSWLDIFVLNARKRVYFVSKAEVARWPAIGWMARAVGTVFINRDPRQAKTQQALFEDRLLAGHRLLFFPEGTSTDGKQVLSFKSTLFEAFFSERLEHDLHIQPVTLAYHVPRGQDDRFYGWWGEMAFGPHLARVMSVGRPGAVTVKYHKPLRVDDFPHRKALAAACEEVVRSGLVDHRGTCAAG</sequence>
<reference evidence="8 9" key="1">
    <citation type="submission" date="2019-07" db="EMBL/GenBank/DDBJ databases">
        <title>Aquicoccus porphyridii gen. nov., sp. nov., isolated from a small marine red alga, Porphyridium marinum.</title>
        <authorList>
            <person name="Liu L."/>
        </authorList>
    </citation>
    <scope>NUCLEOTIDE SEQUENCE [LARGE SCALE GENOMIC DNA]</scope>
    <source>
        <strain evidence="8 9">L1 8-17</strain>
    </source>
</reference>
<comment type="caution">
    <text evidence="8">The sequence shown here is derived from an EMBL/GenBank/DDBJ whole genome shotgun (WGS) entry which is preliminary data.</text>
</comment>
<dbReference type="Proteomes" id="UP000325291">
    <property type="component" value="Unassembled WGS sequence"/>
</dbReference>
<feature type="transmembrane region" description="Helical" evidence="6">
    <location>
        <begin position="58"/>
        <end position="78"/>
    </location>
</feature>
<proteinExistence type="predicted"/>
<evidence type="ECO:0000256" key="1">
    <source>
        <dbReference type="ARBA" id="ARBA00005189"/>
    </source>
</evidence>
<dbReference type="GO" id="GO:0006654">
    <property type="term" value="P:phosphatidic acid biosynthetic process"/>
    <property type="evidence" value="ECO:0007669"/>
    <property type="project" value="TreeGrafter"/>
</dbReference>
<evidence type="ECO:0000256" key="2">
    <source>
        <dbReference type="ARBA" id="ARBA00022516"/>
    </source>
</evidence>
<dbReference type="Pfam" id="PF01553">
    <property type="entry name" value="Acyltransferase"/>
    <property type="match status" value="1"/>
</dbReference>
<dbReference type="GO" id="GO:0003841">
    <property type="term" value="F:1-acylglycerol-3-phosphate O-acyltransferase activity"/>
    <property type="evidence" value="ECO:0007669"/>
    <property type="project" value="TreeGrafter"/>
</dbReference>
<feature type="transmembrane region" description="Helical" evidence="6">
    <location>
        <begin position="20"/>
        <end position="46"/>
    </location>
</feature>
<keyword evidence="6" id="KW-1133">Transmembrane helix</keyword>
<keyword evidence="6" id="KW-0472">Membrane</keyword>